<proteinExistence type="predicted"/>
<protein>
    <submittedName>
        <fullName evidence="1">Uncharacterized protein</fullName>
    </submittedName>
</protein>
<name>A0A1C7MIA1_GRIFR</name>
<dbReference type="Proteomes" id="UP000092993">
    <property type="component" value="Unassembled WGS sequence"/>
</dbReference>
<reference evidence="1 2" key="1">
    <citation type="submission" date="2016-03" db="EMBL/GenBank/DDBJ databases">
        <title>Whole genome sequencing of Grifola frondosa 9006-11.</title>
        <authorList>
            <person name="Min B."/>
            <person name="Park H."/>
            <person name="Kim J.-G."/>
            <person name="Cho H."/>
            <person name="Oh Y.-L."/>
            <person name="Kong W.-S."/>
            <person name="Choi I.-G."/>
        </authorList>
    </citation>
    <scope>NUCLEOTIDE SEQUENCE [LARGE SCALE GENOMIC DNA]</scope>
    <source>
        <strain evidence="1 2">9006-11</strain>
    </source>
</reference>
<dbReference type="OMA" id="HYDNESQ"/>
<dbReference type="EMBL" id="LUGG01000003">
    <property type="protein sequence ID" value="OBZ76538.1"/>
    <property type="molecule type" value="Genomic_DNA"/>
</dbReference>
<dbReference type="AlphaFoldDB" id="A0A1C7MIA1"/>
<dbReference type="OrthoDB" id="3224367at2759"/>
<gene>
    <name evidence="1" type="ORF">A0H81_04029</name>
</gene>
<sequence length="262" mass="29118">MLIKGSYHPSAPVHLVLSHCSQDPSSRALLLSPSRNALKDALIEFNDDWINCHGGEGRTCGCASRVNMLYPPKPAHLTLLLSMLHEYDGTVHHAKTTLDIAPTLVVLHELSSYFSQETSEHTVASYMSLICHAMALVSSWSAQSATSSALAVFDSGLDQLKLPVFRPFSPGDPGEDEVTAKREPVALFVEQYFEWIGTAEELEAAAPSTSFDTSSLSDIEPRRMKTMRLRLLRRARRSRDEIIWNWSETFVGAGLARTVFLW</sequence>
<dbReference type="STRING" id="5627.A0A1C7MIA1"/>
<organism evidence="1 2">
    <name type="scientific">Grifola frondosa</name>
    <name type="common">Maitake</name>
    <name type="synonym">Polyporus frondosus</name>
    <dbReference type="NCBI Taxonomy" id="5627"/>
    <lineage>
        <taxon>Eukaryota</taxon>
        <taxon>Fungi</taxon>
        <taxon>Dikarya</taxon>
        <taxon>Basidiomycota</taxon>
        <taxon>Agaricomycotina</taxon>
        <taxon>Agaricomycetes</taxon>
        <taxon>Polyporales</taxon>
        <taxon>Grifolaceae</taxon>
        <taxon>Grifola</taxon>
    </lineage>
</organism>
<evidence type="ECO:0000313" key="1">
    <source>
        <dbReference type="EMBL" id="OBZ76538.1"/>
    </source>
</evidence>
<accession>A0A1C7MIA1</accession>
<keyword evidence="2" id="KW-1185">Reference proteome</keyword>
<evidence type="ECO:0000313" key="2">
    <source>
        <dbReference type="Proteomes" id="UP000092993"/>
    </source>
</evidence>
<comment type="caution">
    <text evidence="1">The sequence shown here is derived from an EMBL/GenBank/DDBJ whole genome shotgun (WGS) entry which is preliminary data.</text>
</comment>